<feature type="compositionally biased region" description="Basic and acidic residues" evidence="13">
    <location>
        <begin position="112"/>
        <end position="129"/>
    </location>
</feature>
<dbReference type="Pfam" id="PF13329">
    <property type="entry name" value="ATG2_CAD"/>
    <property type="match status" value="1"/>
</dbReference>
<feature type="region of interest" description="Disordered" evidence="13">
    <location>
        <begin position="1316"/>
        <end position="1341"/>
    </location>
</feature>
<evidence type="ECO:0000256" key="12">
    <source>
        <dbReference type="ARBA" id="ARBA00024631"/>
    </source>
</evidence>
<keyword evidence="6" id="KW-0256">Endoplasmic reticulum</keyword>
<sequence>MAYFLPSFFQKRLLRYALSRLELIDTDALDLDRLGIRWGQRSTFELRDIGLKLEKLSSLLHLPPASELLQARILLLRVTIPADIYSSGIVAEVEGVSVHLRLLPNDPNTGTDGKKRRDQSSTSLRHDTSGRSQGFRSDIHDPGGDQVLPTTTDLAQSFLQSEPREEKEELQAAISSQSGYLHPSSGSLSDDEELGLGQQGVSLPSFIAGFLKGVVDRLQVKIKDVALRVDMELEQDAPTKRHPQDKPDPITGLLTIRELCIDGVGSYASSEDKGHTVNLGKRLITLSDIQAMLLSDPVVFSNYACFAAPPSPPTTHPKESQTISRTSSPAPASVHYDSPLAMTHSTILPPPRDLEPYPEPAPDIGTSHTHGMEQSTYTADGRFSDAGTDEEFGSDGYPEDYPDLSASQYDDRFLDNPAYLEEVFNSHLGDDVEGSTVLDSGEQQPRNTEETVMHQSSHSEGLGSADEPLGMEKSSGSGAGHGEIQSSRGSLHVSESRNASNEHLALLPTEPSTSSEQHVSSLQGSISEDNHPPLASPASDAGSAHSQSGSSNGALSESKIFSHEEAESMYMSAISHASTSKSYFPDIPGAWESPKASIRDVHTSRWDADAPSFAPLDDLKQDDQDDTIVSTPKLTAKHEPETELQRSQESLRSHGHDLNAQPDTEARSDFFSPSLNKDTDVAKKILDISEIKIWLPSEDGTAETEPEDESSTWQDRQSGDHMRESTVSLSESTAGELASSRMAFSRRLRQDSISSIPADHAQRTSGQPLNTKQRDAFSVEVASLAIQFDIATGWLLTKMGQRLLNAHKGNDKEENVQQNSPRGAPARNSTILDFSLKNCSIKFLEHLPGSTYPVQKVDFRPSQPGFSYLADTILQATISGLRADFAMDTATTKLRLELSKFTLGFASEDLLSFNEGLKMRESTRDILAPVHGDISLSLTRTADFASVNLTTLPLHLNLNLQRLEEVMSWFGGLSTILELGSSIASVSTVRGAKPEPNKRPRGVHFEATPSTPTSVSADASVPWKVNVRLGGLAVDVVGESHGIKLETTAVKLVSRSDTVGLQIDKAKLKGPVRLDDGGNAPAKVSLGNIRILYLFCPKEVDLDRLLSLLTPSKDKYEDDDDIMLDTLFRQRKQGAVIRVTVDTVKTVVSRVDALDALSQLGNEMAKLSSVAKYLPEDDRPGILTLVLVKELQAQVKIGGKIGDIGLLATNFEAAHISIPSLVAAQVGGVSLSRNGNEELVGEASSPTMGRTQLEAPLPMIMARFIAEEMDPTVKIKLNNLRVEYTVPAIMAFLGMDENTSTEDIATNMAQSVASLADLQDRRQSSAPSSMHSPTSLGASKEKTKPLKLAVALRNCVIGLNPRDLPSKGLVVFTFAKFTGGFYDDKPLEASLDIRKACIMIIDDVQNVGLTENLRRLGSAAGQSDQVQEFINMGYVPVSYISSAMALVKLIELEPDGSKSLDVELRDDLLILETCADSTQTLISILNGLNPPTPPSTALKYRTEVMPIQDMLASFSGDAFATETMSEPEDLFEATDVPQDYTNVEHGEDELEYVSEFYPSKPDFDGDMLRESMSGSAMASSQSKDLLDSFHTQHQVTSSISELDFQEDHFAKQSAVGGTAHRWDSSHNTYGLSNDVKLKGSPLRVRVRDVHVIWNLFDGYDWQRTRDTISKAVKDVELKATERRARAASRASPGVEDEEESVIGDFLFNSIYIGIPANKDPRTLAQEVNRDIDDLVSETGSYATSTTVTGATVRHDRSSSIRGRKLRLSRSKHHKMTFELKGISADFVVFPPGSGETVSSLDVRVKDLEIFDHIPTSTWKKFATYMHDAGERESGTSMIHIELLNVKPVPDLAASEIVLKATVLPLRLHVDQDALDFMSRFFEFKDENAPAPSSPGEQPFLQRVEVNAVRVRLDFKPKRVDYGGLRSGRTTEFMNFFVLDNADMVLRHVIIYGVSGFEKLGLTLNDIWMPDVKRNQLPGVLAGLAPIRSIVNVGSGVKDLVVVPMREYKKDGRIVRSIQKGAMAFAKTTTNELVKLGAKLAIGTQTVLQGAEDFLNAPGAPQTVLDDDLEEEEKKRISLYADQPVGVVQGLRGAYSSLERDLLLTRDAIVAVPGEIMESGSAAGAAKAVFKRAPTVILRPAIGATKAVGQTLLGAGNTLDPTNRRRMDDVSRKSSTILCLALAFLAHADGCPYYRNTNDTRVCFHEPSDTSTCIQRDLFSNLAFIFKAVNRGKRIQHFSNDQRNRHVFILFSFCCALAKYSRFPSLRIA</sequence>
<feature type="region of interest" description="Disordered" evidence="13">
    <location>
        <begin position="808"/>
        <end position="828"/>
    </location>
</feature>
<feature type="compositionally biased region" description="Polar residues" evidence="13">
    <location>
        <begin position="320"/>
        <end position="330"/>
    </location>
</feature>
<dbReference type="GO" id="GO:0061723">
    <property type="term" value="P:glycophagy"/>
    <property type="evidence" value="ECO:0007669"/>
    <property type="project" value="TreeGrafter"/>
</dbReference>
<evidence type="ECO:0000256" key="10">
    <source>
        <dbReference type="ARBA" id="ARBA00024479"/>
    </source>
</evidence>
<evidence type="ECO:0000256" key="9">
    <source>
        <dbReference type="ARBA" id="ARBA00023136"/>
    </source>
</evidence>
<comment type="similarity">
    <text evidence="3">Belongs to the ATG2 family.</text>
</comment>
<dbReference type="GO" id="GO:0000422">
    <property type="term" value="P:autophagy of mitochondrion"/>
    <property type="evidence" value="ECO:0007669"/>
    <property type="project" value="TreeGrafter"/>
</dbReference>
<dbReference type="RefSeq" id="XP_028486328.1">
    <property type="nucleotide sequence ID" value="XM_028627841.1"/>
</dbReference>
<feature type="compositionally biased region" description="Low complexity" evidence="13">
    <location>
        <begin position="1324"/>
        <end position="1335"/>
    </location>
</feature>
<protein>
    <recommendedName>
        <fullName evidence="4">Autophagy-related protein 2</fullName>
    </recommendedName>
</protein>
<feature type="compositionally biased region" description="Polar residues" evidence="13">
    <location>
        <begin position="437"/>
        <end position="446"/>
    </location>
</feature>
<dbReference type="InterPro" id="IPR026849">
    <property type="entry name" value="ATG2"/>
</dbReference>
<evidence type="ECO:0000256" key="2">
    <source>
        <dbReference type="ARBA" id="ARBA00004623"/>
    </source>
</evidence>
<evidence type="ECO:0000256" key="7">
    <source>
        <dbReference type="ARBA" id="ARBA00023006"/>
    </source>
</evidence>
<dbReference type="GO" id="GO:0043495">
    <property type="term" value="F:protein-membrane adaptor activity"/>
    <property type="evidence" value="ECO:0007669"/>
    <property type="project" value="TreeGrafter"/>
</dbReference>
<keyword evidence="15" id="KW-1185">Reference proteome</keyword>
<feature type="region of interest" description="Disordered" evidence="13">
    <location>
        <begin position="631"/>
        <end position="674"/>
    </location>
</feature>
<feature type="compositionally biased region" description="Acidic residues" evidence="13">
    <location>
        <begin position="700"/>
        <end position="710"/>
    </location>
</feature>
<dbReference type="GO" id="GO:0005789">
    <property type="term" value="C:endoplasmic reticulum membrane"/>
    <property type="evidence" value="ECO:0007669"/>
    <property type="project" value="UniProtKB-SubCell"/>
</dbReference>
<evidence type="ECO:0000256" key="5">
    <source>
        <dbReference type="ARBA" id="ARBA00022448"/>
    </source>
</evidence>
<gene>
    <name evidence="14" type="ORF">C8Q69DRAFT_399295</name>
</gene>
<evidence type="ECO:0000256" key="13">
    <source>
        <dbReference type="SAM" id="MobiDB-lite"/>
    </source>
</evidence>
<dbReference type="Proteomes" id="UP000283841">
    <property type="component" value="Unassembled WGS sequence"/>
</dbReference>
<comment type="caution">
    <text evidence="14">The sequence shown here is derived from an EMBL/GenBank/DDBJ whole genome shotgun (WGS) entry which is preliminary data.</text>
</comment>
<evidence type="ECO:0000256" key="8">
    <source>
        <dbReference type="ARBA" id="ARBA00023055"/>
    </source>
</evidence>
<feature type="compositionally biased region" description="Polar residues" evidence="13">
    <location>
        <begin position="816"/>
        <end position="828"/>
    </location>
</feature>
<evidence type="ECO:0000313" key="15">
    <source>
        <dbReference type="Proteomes" id="UP000283841"/>
    </source>
</evidence>
<feature type="region of interest" description="Disordered" evidence="13">
    <location>
        <begin position="430"/>
        <end position="560"/>
    </location>
</feature>
<dbReference type="STRING" id="264951.A0A443HY16"/>
<dbReference type="GO" id="GO:0061709">
    <property type="term" value="P:reticulophagy"/>
    <property type="evidence" value="ECO:0007669"/>
    <property type="project" value="TreeGrafter"/>
</dbReference>
<feature type="region of interest" description="Disordered" evidence="13">
    <location>
        <begin position="697"/>
        <end position="741"/>
    </location>
</feature>
<feature type="compositionally biased region" description="Polar residues" evidence="13">
    <location>
        <begin position="148"/>
        <end position="160"/>
    </location>
</feature>
<accession>A0A443HY16</accession>
<feature type="region of interest" description="Disordered" evidence="13">
    <location>
        <begin position="990"/>
        <end position="1013"/>
    </location>
</feature>
<organism evidence="14 15">
    <name type="scientific">Byssochlamys spectabilis</name>
    <name type="common">Paecilomyces variotii</name>
    <dbReference type="NCBI Taxonomy" id="264951"/>
    <lineage>
        <taxon>Eukaryota</taxon>
        <taxon>Fungi</taxon>
        <taxon>Dikarya</taxon>
        <taxon>Ascomycota</taxon>
        <taxon>Pezizomycotina</taxon>
        <taxon>Eurotiomycetes</taxon>
        <taxon>Eurotiomycetidae</taxon>
        <taxon>Eurotiales</taxon>
        <taxon>Thermoascaceae</taxon>
        <taxon>Paecilomyces</taxon>
    </lineage>
</organism>
<dbReference type="GO" id="GO:0034727">
    <property type="term" value="P:piecemeal microautophagy of the nucleus"/>
    <property type="evidence" value="ECO:0007669"/>
    <property type="project" value="TreeGrafter"/>
</dbReference>
<dbReference type="GeneID" id="39597118"/>
<comment type="catalytic activity">
    <reaction evidence="10">
        <text>a 1,2-diacyl-sn-glycero-3-phospho-L-serine(in) = a 1,2-diacyl-sn-glycero-3-phospho-L-serine(out)</text>
        <dbReference type="Rhea" id="RHEA:38663"/>
        <dbReference type="ChEBI" id="CHEBI:57262"/>
    </reaction>
</comment>
<evidence type="ECO:0000256" key="1">
    <source>
        <dbReference type="ARBA" id="ARBA00004406"/>
    </source>
</evidence>
<feature type="region of interest" description="Disordered" evidence="13">
    <location>
        <begin position="378"/>
        <end position="403"/>
    </location>
</feature>
<feature type="compositionally biased region" description="Acidic residues" evidence="13">
    <location>
        <begin position="387"/>
        <end position="402"/>
    </location>
</feature>
<dbReference type="EMBL" id="RCNU01000003">
    <property type="protein sequence ID" value="RWQ96683.1"/>
    <property type="molecule type" value="Genomic_DNA"/>
</dbReference>
<dbReference type="PANTHER" id="PTHR13190">
    <property type="entry name" value="AUTOPHAGY-RELATED 2, ISOFORM A"/>
    <property type="match status" value="1"/>
</dbReference>
<reference evidence="14 15" key="1">
    <citation type="journal article" date="2018" name="Front. Microbiol.">
        <title>Genomic and genetic insights into a cosmopolitan fungus, Paecilomyces variotii (Eurotiales).</title>
        <authorList>
            <person name="Urquhart A.S."/>
            <person name="Mondo S.J."/>
            <person name="Makela M.R."/>
            <person name="Hane J.K."/>
            <person name="Wiebenga A."/>
            <person name="He G."/>
            <person name="Mihaltcheva S."/>
            <person name="Pangilinan J."/>
            <person name="Lipzen A."/>
            <person name="Barry K."/>
            <person name="de Vries R.P."/>
            <person name="Grigoriev I.V."/>
            <person name="Idnurm A."/>
        </authorList>
    </citation>
    <scope>NUCLEOTIDE SEQUENCE [LARGE SCALE GENOMIC DNA]</scope>
    <source>
        <strain evidence="14 15">CBS 101075</strain>
    </source>
</reference>
<dbReference type="GO" id="GO:0061908">
    <property type="term" value="C:phagophore"/>
    <property type="evidence" value="ECO:0007669"/>
    <property type="project" value="TreeGrafter"/>
</dbReference>
<evidence type="ECO:0000256" key="6">
    <source>
        <dbReference type="ARBA" id="ARBA00022824"/>
    </source>
</evidence>
<dbReference type="GO" id="GO:0006869">
    <property type="term" value="P:lipid transport"/>
    <property type="evidence" value="ECO:0007669"/>
    <property type="project" value="UniProtKB-KW"/>
</dbReference>
<keyword evidence="7" id="KW-0072">Autophagy</keyword>
<feature type="compositionally biased region" description="Polar residues" evidence="13">
    <location>
        <begin position="544"/>
        <end position="555"/>
    </location>
</feature>
<feature type="compositionally biased region" description="Polar residues" evidence="13">
    <location>
        <begin position="173"/>
        <end position="188"/>
    </location>
</feature>
<name>A0A443HY16_BYSSP</name>
<dbReference type="PANTHER" id="PTHR13190:SF1">
    <property type="entry name" value="AUTOPHAGY-RELATED 2, ISOFORM A"/>
    <property type="match status" value="1"/>
</dbReference>
<feature type="compositionally biased region" description="Polar residues" evidence="13">
    <location>
        <begin position="510"/>
        <end position="527"/>
    </location>
</feature>
<evidence type="ECO:0000256" key="3">
    <source>
        <dbReference type="ARBA" id="ARBA00009714"/>
    </source>
</evidence>
<evidence type="ECO:0000313" key="14">
    <source>
        <dbReference type="EMBL" id="RWQ96683.1"/>
    </source>
</evidence>
<feature type="region of interest" description="Disordered" evidence="13">
    <location>
        <begin position="310"/>
        <end position="332"/>
    </location>
</feature>
<feature type="compositionally biased region" description="Basic and acidic residues" evidence="13">
    <location>
        <begin position="636"/>
        <end position="657"/>
    </location>
</feature>
<dbReference type="GO" id="GO:0032266">
    <property type="term" value="F:phosphatidylinositol-3-phosphate binding"/>
    <property type="evidence" value="ECO:0007669"/>
    <property type="project" value="TreeGrafter"/>
</dbReference>
<keyword evidence="8" id="KW-0445">Lipid transport</keyword>
<dbReference type="GO" id="GO:0000045">
    <property type="term" value="P:autophagosome assembly"/>
    <property type="evidence" value="ECO:0007669"/>
    <property type="project" value="TreeGrafter"/>
</dbReference>
<comment type="catalytic activity">
    <reaction evidence="12">
        <text>a 1,2-diacyl-sn-glycero-3-phosphocholine(in) = a 1,2-diacyl-sn-glycero-3-phosphocholine(out)</text>
        <dbReference type="Rhea" id="RHEA:38571"/>
        <dbReference type="ChEBI" id="CHEBI:57643"/>
    </reaction>
</comment>
<keyword evidence="5" id="KW-0813">Transport</keyword>
<keyword evidence="9" id="KW-0472">Membrane</keyword>
<proteinExistence type="inferred from homology"/>
<comment type="catalytic activity">
    <reaction evidence="11">
        <text>a 1,2-diacyl-sn-glycero-3-phosphoethanolamine(in) = a 1,2-diacyl-sn-glycero-3-phosphoethanolamine(out)</text>
        <dbReference type="Rhea" id="RHEA:38895"/>
        <dbReference type="ChEBI" id="CHEBI:64612"/>
    </reaction>
</comment>
<evidence type="ECO:0000256" key="11">
    <source>
        <dbReference type="ARBA" id="ARBA00024615"/>
    </source>
</evidence>
<comment type="subcellular location">
    <subcellularLocation>
        <location evidence="1">Endoplasmic reticulum membrane</location>
        <topology evidence="1">Peripheral membrane protein</topology>
    </subcellularLocation>
    <subcellularLocation>
        <location evidence="2">Preautophagosomal structure membrane</location>
        <topology evidence="2">Peripheral membrane protein</topology>
    </subcellularLocation>
</comment>
<evidence type="ECO:0000256" key="4">
    <source>
        <dbReference type="ARBA" id="ARBA00018070"/>
    </source>
</evidence>
<dbReference type="VEuPathDB" id="FungiDB:C8Q69DRAFT_399295"/>
<feature type="region of interest" description="Disordered" evidence="13">
    <location>
        <begin position="102"/>
        <end position="193"/>
    </location>
</feature>
<dbReference type="GO" id="GO:0034045">
    <property type="term" value="C:phagophore assembly site membrane"/>
    <property type="evidence" value="ECO:0007669"/>
    <property type="project" value="UniProtKB-SubCell"/>
</dbReference>